<evidence type="ECO:0000313" key="2">
    <source>
        <dbReference type="Proteomes" id="UP000289691"/>
    </source>
</evidence>
<dbReference type="GO" id="GO:0016627">
    <property type="term" value="F:oxidoreductase activity, acting on the CH-CH group of donors"/>
    <property type="evidence" value="ECO:0007669"/>
    <property type="project" value="InterPro"/>
</dbReference>
<name>A0A498KXJ1_9EURY</name>
<dbReference type="Proteomes" id="UP000289691">
    <property type="component" value="Unassembled WGS sequence"/>
</dbReference>
<sequence length="40" mass="4849">MFDYYGVEADLSEEERMIQESAREFVDEKVRPDIGEHWIE</sequence>
<organism evidence="1 2">
    <name type="scientific">Halorientalis pallida</name>
    <dbReference type="NCBI Taxonomy" id="2479928"/>
    <lineage>
        <taxon>Archaea</taxon>
        <taxon>Methanobacteriati</taxon>
        <taxon>Methanobacteriota</taxon>
        <taxon>Stenosarchaea group</taxon>
        <taxon>Halobacteria</taxon>
        <taxon>Halobacteriales</taxon>
        <taxon>Haloarculaceae</taxon>
        <taxon>Halorientalis</taxon>
    </lineage>
</organism>
<keyword evidence="2" id="KW-1185">Reference proteome</keyword>
<dbReference type="Gene3D" id="1.10.540.10">
    <property type="entry name" value="Acyl-CoA dehydrogenase/oxidase, N-terminal domain"/>
    <property type="match status" value="1"/>
</dbReference>
<accession>A0A498KXJ1</accession>
<dbReference type="GO" id="GO:0050660">
    <property type="term" value="F:flavin adenine dinucleotide binding"/>
    <property type="evidence" value="ECO:0007669"/>
    <property type="project" value="InterPro"/>
</dbReference>
<reference evidence="1 2" key="1">
    <citation type="submission" date="2019-01" db="EMBL/GenBank/DDBJ databases">
        <title>Halorientalis sp. F13-25 a new haloarchaeum isolated from hypersaline water.</title>
        <authorList>
            <person name="Ana D.-V."/>
            <person name="Cristina S.-P."/>
            <person name="Antonio V."/>
        </authorList>
    </citation>
    <scope>NUCLEOTIDE SEQUENCE [LARGE SCALE GENOMIC DNA]</scope>
    <source>
        <strain evidence="1 2">F13-25</strain>
    </source>
</reference>
<dbReference type="EMBL" id="RDFA01000006">
    <property type="protein sequence ID" value="RXK47492.1"/>
    <property type="molecule type" value="Genomic_DNA"/>
</dbReference>
<comment type="caution">
    <text evidence="1">The sequence shown here is derived from an EMBL/GenBank/DDBJ whole genome shotgun (WGS) entry which is preliminary data.</text>
</comment>
<dbReference type="InterPro" id="IPR037069">
    <property type="entry name" value="AcylCoA_DH/ox_N_sf"/>
</dbReference>
<gene>
    <name evidence="1" type="ORF">EAF64_17125</name>
</gene>
<feature type="non-terminal residue" evidence="1">
    <location>
        <position position="40"/>
    </location>
</feature>
<protein>
    <submittedName>
        <fullName evidence="1">Acyl-CoA dehydrogenase</fullName>
    </submittedName>
</protein>
<proteinExistence type="predicted"/>
<dbReference type="AlphaFoldDB" id="A0A498KXJ1"/>
<evidence type="ECO:0000313" key="1">
    <source>
        <dbReference type="EMBL" id="RXK47492.1"/>
    </source>
</evidence>